<dbReference type="Proteomes" id="UP000774283">
    <property type="component" value="Unassembled WGS sequence"/>
</dbReference>
<evidence type="ECO:0000313" key="3">
    <source>
        <dbReference type="Proteomes" id="UP000774283"/>
    </source>
</evidence>
<organism evidence="2 3">
    <name type="scientific">Sanguibacter hominis ATCC BAA-789</name>
    <dbReference type="NCBI Taxonomy" id="1312740"/>
    <lineage>
        <taxon>Bacteria</taxon>
        <taxon>Bacillati</taxon>
        <taxon>Actinomycetota</taxon>
        <taxon>Actinomycetes</taxon>
        <taxon>Micrococcales</taxon>
        <taxon>Sanguibacteraceae</taxon>
        <taxon>Sanguibacter</taxon>
    </lineage>
</organism>
<sequence length="515" mass="52869">MVAPLLSLRWQVYLSTLRRSVWQMIGFAFAVLYAVGFGILAIVGLLFLGLRGDVSDDVVALGSLLVVVWTVGPLVAFGIDDTFDPRRLAQFPLRTRDLMLGTAVAALMGPGGLLTVLVLVGLVAAWVSQPAALVAALVGAVLALATAVVGSRATTSAVRPLLEGRRGRDLMLGATVVGVSLIGPGIVLLSGTEIEYTALAHQVAPVLAWTPFGAPFALPAAVAAGAWVAALGHLAVAVASPVLLTLWWRSSLERAFLRPRRASAGRGHGLGVLGRVPDSQLGAVLARCLTYWMRDPRYVTSLLSIPVVVILLVIFAGDRAGLLIGGPLIAWTCGWSISTDVALDSTAFWTHVAAPLRGTADRWGRTLAIGVPGLVLSLVVALGTLGYTDRWDAAAAVLGATLGTLLASLGLAAVVSAMVVFPVTAPGENPFAAQQGGSMAAVVSQAVGSLALFVVLAPTYVVGVLAVVKTSAVLAVVAAVLGVVTGVAVLLGGIAVGSRRLEAGAPELLARLRSF</sequence>
<evidence type="ECO:0000313" key="2">
    <source>
        <dbReference type="EMBL" id="NKX92727.1"/>
    </source>
</evidence>
<keyword evidence="1" id="KW-0472">Membrane</keyword>
<feature type="transmembrane region" description="Helical" evidence="1">
    <location>
        <begin position="170"/>
        <end position="189"/>
    </location>
</feature>
<feature type="transmembrane region" description="Helical" evidence="1">
    <location>
        <begin position="21"/>
        <end position="47"/>
    </location>
</feature>
<evidence type="ECO:0008006" key="4">
    <source>
        <dbReference type="Google" id="ProtNLM"/>
    </source>
</evidence>
<dbReference type="AlphaFoldDB" id="A0A9X5FCU5"/>
<dbReference type="EMBL" id="JAAXOW010000001">
    <property type="protein sequence ID" value="NKX92727.1"/>
    <property type="molecule type" value="Genomic_DNA"/>
</dbReference>
<keyword evidence="3" id="KW-1185">Reference proteome</keyword>
<protein>
    <recommendedName>
        <fullName evidence="4">ABC-2 type transport system permease protein</fullName>
    </recommendedName>
</protein>
<feature type="transmembrane region" description="Helical" evidence="1">
    <location>
        <begin position="442"/>
        <end position="466"/>
    </location>
</feature>
<dbReference type="RefSeq" id="WP_168446734.1">
    <property type="nucleotide sequence ID" value="NZ_JAAXOW010000001.1"/>
</dbReference>
<accession>A0A9X5FCU5</accession>
<reference evidence="2 3" key="1">
    <citation type="submission" date="2020-04" db="EMBL/GenBank/DDBJ databases">
        <title>MicrobeNet Type strains.</title>
        <authorList>
            <person name="Nicholson A.C."/>
        </authorList>
    </citation>
    <scope>NUCLEOTIDE SEQUENCE [LARGE SCALE GENOMIC DNA]</scope>
    <source>
        <strain evidence="2 3">ATCC BAA-789</strain>
    </source>
</reference>
<feature type="transmembrane region" description="Helical" evidence="1">
    <location>
        <begin position="59"/>
        <end position="79"/>
    </location>
</feature>
<name>A0A9X5FCU5_9MICO</name>
<keyword evidence="1" id="KW-1133">Transmembrane helix</keyword>
<feature type="transmembrane region" description="Helical" evidence="1">
    <location>
        <begin position="298"/>
        <end position="316"/>
    </location>
</feature>
<feature type="transmembrane region" description="Helical" evidence="1">
    <location>
        <begin position="472"/>
        <end position="496"/>
    </location>
</feature>
<feature type="transmembrane region" description="Helical" evidence="1">
    <location>
        <begin position="216"/>
        <end position="248"/>
    </location>
</feature>
<feature type="transmembrane region" description="Helical" evidence="1">
    <location>
        <begin position="131"/>
        <end position="149"/>
    </location>
</feature>
<evidence type="ECO:0000256" key="1">
    <source>
        <dbReference type="SAM" id="Phobius"/>
    </source>
</evidence>
<comment type="caution">
    <text evidence="2">The sequence shown here is derived from an EMBL/GenBank/DDBJ whole genome shotgun (WGS) entry which is preliminary data.</text>
</comment>
<gene>
    <name evidence="2" type="ORF">HF995_05465</name>
</gene>
<proteinExistence type="predicted"/>
<feature type="transmembrane region" description="Helical" evidence="1">
    <location>
        <begin position="366"/>
        <end position="387"/>
    </location>
</feature>
<feature type="transmembrane region" description="Helical" evidence="1">
    <location>
        <begin position="393"/>
        <end position="421"/>
    </location>
</feature>
<keyword evidence="1" id="KW-0812">Transmembrane</keyword>
<feature type="transmembrane region" description="Helical" evidence="1">
    <location>
        <begin position="100"/>
        <end position="125"/>
    </location>
</feature>